<name>A0ABW1WIX0_9BACL</name>
<dbReference type="RefSeq" id="WP_253076886.1">
    <property type="nucleotide sequence ID" value="NZ_JAMXWN010000012.1"/>
</dbReference>
<dbReference type="InterPro" id="IPR024563">
    <property type="entry name" value="YqhR"/>
</dbReference>
<sequence>MARRKKNAHPKQKEKHPIVKSLGRVSIIGFFGGLIWSIAGLICHLLNFSKVGPHLVFAPFSFWTWRNTIYGQLLAIVTISILSIPIAWLYRVALARLRSIWIAIGFGLMLWAIVFILLQPLLAGLPKFTELGWNTATTTLCLYALYGLFIGYSISFDFEENSGKNAYSNQ</sequence>
<evidence type="ECO:0000313" key="2">
    <source>
        <dbReference type="EMBL" id="MFC6387288.1"/>
    </source>
</evidence>
<evidence type="ECO:0000256" key="1">
    <source>
        <dbReference type="SAM" id="Phobius"/>
    </source>
</evidence>
<keyword evidence="1" id="KW-0472">Membrane</keyword>
<proteinExistence type="predicted"/>
<gene>
    <name evidence="2" type="ORF">ACFP7A_11795</name>
</gene>
<comment type="caution">
    <text evidence="2">The sequence shown here is derived from an EMBL/GenBank/DDBJ whole genome shotgun (WGS) entry which is preliminary data.</text>
</comment>
<feature type="transmembrane region" description="Helical" evidence="1">
    <location>
        <begin position="21"/>
        <end position="49"/>
    </location>
</feature>
<accession>A0ABW1WIX0</accession>
<keyword evidence="3" id="KW-1185">Reference proteome</keyword>
<keyword evidence="1" id="KW-1133">Transmembrane helix</keyword>
<organism evidence="2 3">
    <name type="scientific">Sporolactobacillus kofuensis</name>
    <dbReference type="NCBI Taxonomy" id="269672"/>
    <lineage>
        <taxon>Bacteria</taxon>
        <taxon>Bacillati</taxon>
        <taxon>Bacillota</taxon>
        <taxon>Bacilli</taxon>
        <taxon>Bacillales</taxon>
        <taxon>Sporolactobacillaceae</taxon>
        <taxon>Sporolactobacillus</taxon>
    </lineage>
</organism>
<evidence type="ECO:0000313" key="3">
    <source>
        <dbReference type="Proteomes" id="UP001596267"/>
    </source>
</evidence>
<feature type="transmembrane region" description="Helical" evidence="1">
    <location>
        <begin position="102"/>
        <end position="125"/>
    </location>
</feature>
<dbReference type="Proteomes" id="UP001596267">
    <property type="component" value="Unassembled WGS sequence"/>
</dbReference>
<dbReference type="EMBL" id="JBHSTQ010000012">
    <property type="protein sequence ID" value="MFC6387288.1"/>
    <property type="molecule type" value="Genomic_DNA"/>
</dbReference>
<dbReference type="Pfam" id="PF11085">
    <property type="entry name" value="YqhR"/>
    <property type="match status" value="1"/>
</dbReference>
<feature type="transmembrane region" description="Helical" evidence="1">
    <location>
        <begin position="69"/>
        <end position="90"/>
    </location>
</feature>
<reference evidence="3" key="1">
    <citation type="journal article" date="2019" name="Int. J. Syst. Evol. Microbiol.">
        <title>The Global Catalogue of Microorganisms (GCM) 10K type strain sequencing project: providing services to taxonomists for standard genome sequencing and annotation.</title>
        <authorList>
            <consortium name="The Broad Institute Genomics Platform"/>
            <consortium name="The Broad Institute Genome Sequencing Center for Infectious Disease"/>
            <person name="Wu L."/>
            <person name="Ma J."/>
        </authorList>
    </citation>
    <scope>NUCLEOTIDE SEQUENCE [LARGE SCALE GENOMIC DNA]</scope>
    <source>
        <strain evidence="3">CCUG 42001</strain>
    </source>
</reference>
<feature type="transmembrane region" description="Helical" evidence="1">
    <location>
        <begin position="131"/>
        <end position="154"/>
    </location>
</feature>
<keyword evidence="1" id="KW-0812">Transmembrane</keyword>
<protein>
    <submittedName>
        <fullName evidence="2">YqhR family membrane protein</fullName>
    </submittedName>
</protein>